<sequence length="83" mass="9456">MATTGRDPWDKKVTVKLPKAPRGEENFVIASVNGRVFKIQRGVEVEVPEPIAEVLRHSEEEQDRADEFIEKMTSDFAEKSKNL</sequence>
<name>A0A8S5N8D4_9CAUD</name>
<accession>A0A8S5N8D4</accession>
<protein>
    <submittedName>
        <fullName evidence="1">Uncharacterized protein</fullName>
    </submittedName>
</protein>
<dbReference type="EMBL" id="BK015088">
    <property type="protein sequence ID" value="DAD90530.1"/>
    <property type="molecule type" value="Genomic_DNA"/>
</dbReference>
<organism evidence="1">
    <name type="scientific">Myoviridae sp. ctiBE32</name>
    <dbReference type="NCBI Taxonomy" id="2826685"/>
    <lineage>
        <taxon>Viruses</taxon>
        <taxon>Duplodnaviria</taxon>
        <taxon>Heunggongvirae</taxon>
        <taxon>Uroviricota</taxon>
        <taxon>Caudoviricetes</taxon>
    </lineage>
</organism>
<reference evidence="1" key="1">
    <citation type="journal article" date="2021" name="Proc. Natl. Acad. Sci. U.S.A.">
        <title>A Catalog of Tens of Thousands of Viruses from Human Metagenomes Reveals Hidden Associations with Chronic Diseases.</title>
        <authorList>
            <person name="Tisza M.J."/>
            <person name="Buck C.B."/>
        </authorList>
    </citation>
    <scope>NUCLEOTIDE SEQUENCE</scope>
    <source>
        <strain evidence="1">CtiBE32</strain>
    </source>
</reference>
<evidence type="ECO:0000313" key="1">
    <source>
        <dbReference type="EMBL" id="DAD90530.1"/>
    </source>
</evidence>
<proteinExistence type="predicted"/>